<accession>A0AAV4DBA4</accession>
<sequence>MFKEKLPLPQKREVFALVSAAADFNNGPKSLAMVKRSLGFQEGEHDLRLGQARLSKRLHKSNQEKQKAKKPKKVTAAAQEKTRQEKEAEEGGPAYQPGMF</sequence>
<keyword evidence="3" id="KW-1185">Reference proteome</keyword>
<organism evidence="2 3">
    <name type="scientific">Plakobranchus ocellatus</name>
    <dbReference type="NCBI Taxonomy" id="259542"/>
    <lineage>
        <taxon>Eukaryota</taxon>
        <taxon>Metazoa</taxon>
        <taxon>Spiralia</taxon>
        <taxon>Lophotrochozoa</taxon>
        <taxon>Mollusca</taxon>
        <taxon>Gastropoda</taxon>
        <taxon>Heterobranchia</taxon>
        <taxon>Euthyneura</taxon>
        <taxon>Panpulmonata</taxon>
        <taxon>Sacoglossa</taxon>
        <taxon>Placobranchoidea</taxon>
        <taxon>Plakobranchidae</taxon>
        <taxon>Plakobranchus</taxon>
    </lineage>
</organism>
<gene>
    <name evidence="2" type="ORF">PoB_006774000</name>
</gene>
<dbReference type="Proteomes" id="UP000735302">
    <property type="component" value="Unassembled WGS sequence"/>
</dbReference>
<comment type="caution">
    <text evidence="2">The sequence shown here is derived from an EMBL/GenBank/DDBJ whole genome shotgun (WGS) entry which is preliminary data.</text>
</comment>
<name>A0AAV4DBA4_9GAST</name>
<protein>
    <submittedName>
        <fullName evidence="2">Uncharacterized protein</fullName>
    </submittedName>
</protein>
<reference evidence="2 3" key="1">
    <citation type="journal article" date="2021" name="Elife">
        <title>Chloroplast acquisition without the gene transfer in kleptoplastic sea slugs, Plakobranchus ocellatus.</title>
        <authorList>
            <person name="Maeda T."/>
            <person name="Takahashi S."/>
            <person name="Yoshida T."/>
            <person name="Shimamura S."/>
            <person name="Takaki Y."/>
            <person name="Nagai Y."/>
            <person name="Toyoda A."/>
            <person name="Suzuki Y."/>
            <person name="Arimoto A."/>
            <person name="Ishii H."/>
            <person name="Satoh N."/>
            <person name="Nishiyama T."/>
            <person name="Hasebe M."/>
            <person name="Maruyama T."/>
            <person name="Minagawa J."/>
            <person name="Obokata J."/>
            <person name="Shigenobu S."/>
        </authorList>
    </citation>
    <scope>NUCLEOTIDE SEQUENCE [LARGE SCALE GENOMIC DNA]</scope>
</reference>
<evidence type="ECO:0000313" key="2">
    <source>
        <dbReference type="EMBL" id="GFO41235.1"/>
    </source>
</evidence>
<proteinExistence type="predicted"/>
<dbReference type="AlphaFoldDB" id="A0AAV4DBA4"/>
<feature type="region of interest" description="Disordered" evidence="1">
    <location>
        <begin position="58"/>
        <end position="100"/>
    </location>
</feature>
<dbReference type="EMBL" id="BLXT01007673">
    <property type="protein sequence ID" value="GFO41235.1"/>
    <property type="molecule type" value="Genomic_DNA"/>
</dbReference>
<evidence type="ECO:0000313" key="3">
    <source>
        <dbReference type="Proteomes" id="UP000735302"/>
    </source>
</evidence>
<evidence type="ECO:0000256" key="1">
    <source>
        <dbReference type="SAM" id="MobiDB-lite"/>
    </source>
</evidence>